<gene>
    <name evidence="3" type="primary">LOC109469646</name>
</gene>
<protein>
    <submittedName>
        <fullName evidence="3">Uncharacterized protein LOC109469646</fullName>
    </submittedName>
</protein>
<accession>A0A6P4Y3Z5</accession>
<feature type="compositionally biased region" description="Basic residues" evidence="1">
    <location>
        <begin position="890"/>
        <end position="900"/>
    </location>
</feature>
<feature type="region of interest" description="Disordered" evidence="1">
    <location>
        <begin position="539"/>
        <end position="573"/>
    </location>
</feature>
<evidence type="ECO:0000256" key="1">
    <source>
        <dbReference type="SAM" id="MobiDB-lite"/>
    </source>
</evidence>
<feature type="region of interest" description="Disordered" evidence="1">
    <location>
        <begin position="924"/>
        <end position="950"/>
    </location>
</feature>
<feature type="region of interest" description="Disordered" evidence="1">
    <location>
        <begin position="338"/>
        <end position="431"/>
    </location>
</feature>
<feature type="region of interest" description="Disordered" evidence="1">
    <location>
        <begin position="120"/>
        <end position="189"/>
    </location>
</feature>
<feature type="compositionally biased region" description="Basic and acidic residues" evidence="1">
    <location>
        <begin position="812"/>
        <end position="827"/>
    </location>
</feature>
<evidence type="ECO:0000313" key="2">
    <source>
        <dbReference type="Proteomes" id="UP000515135"/>
    </source>
</evidence>
<keyword evidence="2" id="KW-1185">Reference proteome</keyword>
<feature type="region of interest" description="Disordered" evidence="1">
    <location>
        <begin position="272"/>
        <end position="326"/>
    </location>
</feature>
<dbReference type="OrthoDB" id="9985180at2759"/>
<feature type="region of interest" description="Disordered" evidence="1">
    <location>
        <begin position="722"/>
        <end position="859"/>
    </location>
</feature>
<name>A0A6P4Y3Z5_BRABE</name>
<feature type="compositionally biased region" description="Polar residues" evidence="1">
    <location>
        <begin position="470"/>
        <end position="480"/>
    </location>
</feature>
<dbReference type="RefSeq" id="XP_019623740.1">
    <property type="nucleotide sequence ID" value="XM_019768181.1"/>
</dbReference>
<dbReference type="Proteomes" id="UP000515135">
    <property type="component" value="Unplaced"/>
</dbReference>
<dbReference type="AlphaFoldDB" id="A0A6P4Y3Z5"/>
<feature type="region of interest" description="Disordered" evidence="1">
    <location>
        <begin position="664"/>
        <end position="695"/>
    </location>
</feature>
<dbReference type="GeneID" id="109469646"/>
<proteinExistence type="predicted"/>
<feature type="compositionally biased region" description="Polar residues" evidence="1">
    <location>
        <begin position="150"/>
        <end position="161"/>
    </location>
</feature>
<evidence type="ECO:0000313" key="3">
    <source>
        <dbReference type="RefSeq" id="XP_019623740.1"/>
    </source>
</evidence>
<feature type="region of interest" description="Disordered" evidence="1">
    <location>
        <begin position="208"/>
        <end position="260"/>
    </location>
</feature>
<feature type="compositionally biased region" description="Basic and acidic residues" evidence="1">
    <location>
        <begin position="211"/>
        <end position="221"/>
    </location>
</feature>
<feature type="region of interest" description="Disordered" evidence="1">
    <location>
        <begin position="64"/>
        <end position="83"/>
    </location>
</feature>
<feature type="region of interest" description="Disordered" evidence="1">
    <location>
        <begin position="470"/>
        <end position="491"/>
    </location>
</feature>
<feature type="compositionally biased region" description="Basic and acidic residues" evidence="1">
    <location>
        <begin position="345"/>
        <end position="365"/>
    </location>
</feature>
<feature type="region of interest" description="Disordered" evidence="1">
    <location>
        <begin position="881"/>
        <end position="902"/>
    </location>
</feature>
<feature type="compositionally biased region" description="Polar residues" evidence="1">
    <location>
        <begin position="776"/>
        <end position="785"/>
    </location>
</feature>
<reference evidence="3" key="1">
    <citation type="submission" date="2025-08" db="UniProtKB">
        <authorList>
            <consortium name="RefSeq"/>
        </authorList>
    </citation>
    <scope>IDENTIFICATION</scope>
    <source>
        <tissue evidence="3">Gonad</tissue>
    </source>
</reference>
<feature type="region of interest" description="Disordered" evidence="1">
    <location>
        <begin position="605"/>
        <end position="642"/>
    </location>
</feature>
<sequence>MFGTARSGYNPFPGMGPPRPVIHHMLTPAATRRLSSSADLPKWARSRANSADSGIQVDAALPASTQMHHRRTLPGPELTSTTRWHSTSLEPINSARPDTSGSAFLQQDNKLHQSMEYEKMESVTRNGGVSPSYAPLPPVQQQPVFEPPMDSTQRQAASNDADQVPRESAPAETGNTAEAGDDLRPWRAPGETDIFNKRAVFGVVPFVPQPKSERPAAESPRRAVSASPRQTADRDDGLTADQEPAPLDPPPWRNPGETDIFNRGAVFGVVPFVPQPKSERPAAESPRRAVSASPRQTADRDDGLTANQEPAPLDPPPWRNPGETDIFNRGAVFGVVRSVPQPRFDQPEDTKLAKPASPKDRDDHTAGQQTNEPGEPKIWRGSETTNFNKGAMFHVVQSVKQPDFQRETDNPQSAKHPDQTGGDRGYREETQQAFGDIQPAQAPVVWKGAETGNFNKGAMFHVVQSVPQPNFQRETDNPQSAKHPDQTGGDRGYVYRQETQEAATDIQPAQAPVVWKGAETGNFNKGAMFHVVQSVPQPDFQRETDNPQSAKHPDQTGGDRGYKQETQEAATDIQPAQAPVVWKGAETGNFNKGAMFHVVSSVPQPTFSKNMDNSEPDPRATGQDGVDATQGHNKADVRPPSQHVHWRGAETTNFNNGAVFNTVQSVPPPRYMERSTQEQGKLGEGSTKTAEGKENVITSPETAREQGQETHVYNRGAVVEEEQTKPTHQGGSAAVPPVTPRAWAGRSAHGRDTSRPVLEPLRPTQPATGAKRPPTKWTTSYSGPPSSGRGILRTMNDNVTGPPAGRSSPESKLPRLDSAGKPRDSSSRLRRSRYGSAGGGLTAVDDTVPLPEPSRQAPLTKAVRLRRAVDLPNARCLFNVEGSGSDPWKAGRHSKGKRPFPKSEYVSSFQRWFPSRHYQGTKSAWAHRAGSANSERGFAQPLPDIGGRNA</sequence>
<dbReference type="KEGG" id="bbel:109469646"/>
<feature type="compositionally biased region" description="Basic and acidic residues" evidence="1">
    <location>
        <begin position="277"/>
        <end position="287"/>
    </location>
</feature>
<organism evidence="2 3">
    <name type="scientific">Branchiostoma belcheri</name>
    <name type="common">Amphioxus</name>
    <dbReference type="NCBI Taxonomy" id="7741"/>
    <lineage>
        <taxon>Eukaryota</taxon>
        <taxon>Metazoa</taxon>
        <taxon>Chordata</taxon>
        <taxon>Cephalochordata</taxon>
        <taxon>Leptocardii</taxon>
        <taxon>Amphioxiformes</taxon>
        <taxon>Branchiostomatidae</taxon>
        <taxon>Branchiostoma</taxon>
    </lineage>
</organism>